<name>M4RVQ6_9ALTE</name>
<dbReference type="Pfam" id="PF13440">
    <property type="entry name" value="Polysacc_synt_3"/>
    <property type="match status" value="1"/>
</dbReference>
<feature type="transmembrane region" description="Helical" evidence="7">
    <location>
        <begin position="197"/>
        <end position="221"/>
    </location>
</feature>
<feature type="transmembrane region" description="Helical" evidence="7">
    <location>
        <begin position="21"/>
        <end position="42"/>
    </location>
</feature>
<dbReference type="GO" id="GO:0005886">
    <property type="term" value="C:plasma membrane"/>
    <property type="evidence" value="ECO:0007669"/>
    <property type="project" value="UniProtKB-SubCell"/>
</dbReference>
<dbReference type="STRING" id="1129794.C427_4204"/>
<evidence type="ECO:0000256" key="4">
    <source>
        <dbReference type="ARBA" id="ARBA00022692"/>
    </source>
</evidence>
<feature type="transmembrane region" description="Helical" evidence="7">
    <location>
        <begin position="388"/>
        <end position="408"/>
    </location>
</feature>
<evidence type="ECO:0000256" key="6">
    <source>
        <dbReference type="ARBA" id="ARBA00023136"/>
    </source>
</evidence>
<dbReference type="PATRIC" id="fig|1129794.4.peg.4185"/>
<accession>M4RVQ6</accession>
<keyword evidence="3" id="KW-1003">Cell membrane</keyword>
<feature type="transmembrane region" description="Helical" evidence="7">
    <location>
        <begin position="293"/>
        <end position="315"/>
    </location>
</feature>
<dbReference type="HOGENOM" id="CLU_026911_6_1_6"/>
<dbReference type="KEGG" id="gps:C427_4204"/>
<evidence type="ECO:0000256" key="7">
    <source>
        <dbReference type="SAM" id="Phobius"/>
    </source>
</evidence>
<reference evidence="8 9" key="1">
    <citation type="journal article" date="2013" name="Genome Announc.">
        <title>Complete Genome Sequence of Glaciecola psychrophila Strain 170T.</title>
        <authorList>
            <person name="Yin J."/>
            <person name="Chen J."/>
            <person name="Liu G."/>
            <person name="Yu Y."/>
            <person name="Song L."/>
            <person name="Wang X."/>
            <person name="Qu X."/>
        </authorList>
    </citation>
    <scope>NUCLEOTIDE SEQUENCE [LARGE SCALE GENOMIC DNA]</scope>
    <source>
        <strain evidence="8 9">170</strain>
    </source>
</reference>
<dbReference type="eggNOG" id="COG2244">
    <property type="taxonomic scope" value="Bacteria"/>
</dbReference>
<evidence type="ECO:0000256" key="2">
    <source>
        <dbReference type="ARBA" id="ARBA00007430"/>
    </source>
</evidence>
<dbReference type="CDD" id="cd13127">
    <property type="entry name" value="MATE_tuaB_like"/>
    <property type="match status" value="1"/>
</dbReference>
<dbReference type="EMBL" id="CP003837">
    <property type="protein sequence ID" value="AGH46309.1"/>
    <property type="molecule type" value="Genomic_DNA"/>
</dbReference>
<feature type="transmembrane region" description="Helical" evidence="7">
    <location>
        <begin position="420"/>
        <end position="441"/>
    </location>
</feature>
<evidence type="ECO:0000313" key="8">
    <source>
        <dbReference type="EMBL" id="AGH46309.1"/>
    </source>
</evidence>
<feature type="transmembrane region" description="Helical" evidence="7">
    <location>
        <begin position="154"/>
        <end position="177"/>
    </location>
</feature>
<dbReference type="RefSeq" id="WP_015431145.1">
    <property type="nucleotide sequence ID" value="NC_020514.1"/>
</dbReference>
<keyword evidence="4 7" id="KW-0812">Transmembrane</keyword>
<feature type="transmembrane region" description="Helical" evidence="7">
    <location>
        <begin position="110"/>
        <end position="133"/>
    </location>
</feature>
<dbReference type="InterPro" id="IPR050833">
    <property type="entry name" value="Poly_Biosynth_Transport"/>
</dbReference>
<dbReference type="PANTHER" id="PTHR30250">
    <property type="entry name" value="PST FAMILY PREDICTED COLANIC ACID TRANSPORTER"/>
    <property type="match status" value="1"/>
</dbReference>
<keyword evidence="6 7" id="KW-0472">Membrane</keyword>
<proteinExistence type="inferred from homology"/>
<keyword evidence="9" id="KW-1185">Reference proteome</keyword>
<dbReference type="Proteomes" id="UP000011864">
    <property type="component" value="Chromosome"/>
</dbReference>
<comment type="subcellular location">
    <subcellularLocation>
        <location evidence="1">Cell membrane</location>
        <topology evidence="1">Multi-pass membrane protein</topology>
    </subcellularLocation>
</comment>
<evidence type="ECO:0000256" key="1">
    <source>
        <dbReference type="ARBA" id="ARBA00004651"/>
    </source>
</evidence>
<feature type="transmembrane region" description="Helical" evidence="7">
    <location>
        <begin position="330"/>
        <end position="352"/>
    </location>
</feature>
<sequence length="490" mass="55057">MLKAKFTLKNQAISAMGWASGLQFISQFISFLLGIFLARLLIPDDFGLVAMVLVFTAFAQLLTDFGLSASLIQTKYLDKIQINTCFWFSLIVGLILTFVMVFFSSQMANFYQRIEIIDICISLSFLFLFNSVSSVPKAIMSKELRHKEIGLIDLYANITGSFIALTCALSGMSYWSLVIQQLVTNFIRTALLLYKSHITILFCFSLSTLKSLFRFSFYVFCTQTLRQITLQTDKMLVGRFLDSTTLGLYSKAYQLMLFPINNISRVLANVMFPTLSKIQDDPDRIGRIYLKTIGCISFLTFPMMLGLICISPYFIEVVLGTAWINMSPYLQFFCGIGMLMSIVTITGSIYLAMGHSKLQFKVNLINQPLQIAGFVIGIQFGIQGMMFGFTVAYIISALITWSTAMKLINLNLMHIVKSLFPTLIITLMMAASITGLDILFLTNNSPISKLIILILAGSLTYASLSILLKPKPFIHIMELINEKRNKTQSD</sequence>
<feature type="transmembrane region" description="Helical" evidence="7">
    <location>
        <begin position="447"/>
        <end position="468"/>
    </location>
</feature>
<feature type="transmembrane region" description="Helical" evidence="7">
    <location>
        <begin position="48"/>
        <end position="72"/>
    </location>
</feature>
<organism evidence="8 9">
    <name type="scientific">Paraglaciecola psychrophila 170</name>
    <dbReference type="NCBI Taxonomy" id="1129794"/>
    <lineage>
        <taxon>Bacteria</taxon>
        <taxon>Pseudomonadati</taxon>
        <taxon>Pseudomonadota</taxon>
        <taxon>Gammaproteobacteria</taxon>
        <taxon>Alteromonadales</taxon>
        <taxon>Alteromonadaceae</taxon>
        <taxon>Paraglaciecola</taxon>
    </lineage>
</organism>
<dbReference type="OrthoDB" id="8538786at2"/>
<evidence type="ECO:0000256" key="5">
    <source>
        <dbReference type="ARBA" id="ARBA00022989"/>
    </source>
</evidence>
<protein>
    <submittedName>
        <fullName evidence="8">Uncharacterized protein</fullName>
    </submittedName>
</protein>
<feature type="transmembrane region" description="Helical" evidence="7">
    <location>
        <begin position="364"/>
        <end position="382"/>
    </location>
</feature>
<keyword evidence="5 7" id="KW-1133">Transmembrane helix</keyword>
<evidence type="ECO:0000313" key="9">
    <source>
        <dbReference type="Proteomes" id="UP000011864"/>
    </source>
</evidence>
<gene>
    <name evidence="8" type="ORF">C427_4204</name>
</gene>
<comment type="similarity">
    <text evidence="2">Belongs to the polysaccharide synthase family.</text>
</comment>
<evidence type="ECO:0000256" key="3">
    <source>
        <dbReference type="ARBA" id="ARBA00022475"/>
    </source>
</evidence>
<feature type="transmembrane region" description="Helical" evidence="7">
    <location>
        <begin position="84"/>
        <end position="104"/>
    </location>
</feature>
<dbReference type="AlphaFoldDB" id="M4RVQ6"/>
<dbReference type="PANTHER" id="PTHR30250:SF10">
    <property type="entry name" value="LIPOPOLYSACCHARIDE BIOSYNTHESIS PROTEIN WZXC"/>
    <property type="match status" value="1"/>
</dbReference>